<gene>
    <name evidence="2" type="ORF">FG384_09195</name>
</gene>
<dbReference type="Pfam" id="PF06445">
    <property type="entry name" value="GyrI-like"/>
    <property type="match status" value="1"/>
</dbReference>
<protein>
    <submittedName>
        <fullName evidence="2">AraC family transcriptional regulator</fullName>
    </submittedName>
</protein>
<feature type="domain" description="AraC effector-binding" evidence="1">
    <location>
        <begin position="4"/>
        <end position="162"/>
    </location>
</feature>
<evidence type="ECO:0000259" key="1">
    <source>
        <dbReference type="SMART" id="SM00871"/>
    </source>
</evidence>
<proteinExistence type="predicted"/>
<reference evidence="2 3" key="1">
    <citation type="submission" date="2019-06" db="EMBL/GenBank/DDBJ databases">
        <title>Psychrobacillus vulpis sp. nov., a new species isolated from feces of a red fox that inhabits in The Tablas de Daimiel Natural Park, Albacete, Spain.</title>
        <authorList>
            <person name="Rodriguez M."/>
            <person name="Reina J.C."/>
            <person name="Bejar V."/>
            <person name="Llamas I."/>
        </authorList>
    </citation>
    <scope>NUCLEOTIDE SEQUENCE [LARGE SCALE GENOMIC DNA]</scope>
    <source>
        <strain evidence="2 3">Z8</strain>
    </source>
</reference>
<dbReference type="Proteomes" id="UP000316626">
    <property type="component" value="Unassembled WGS sequence"/>
</dbReference>
<organism evidence="2 3">
    <name type="scientific">Psychrobacillus vulpis</name>
    <dbReference type="NCBI Taxonomy" id="2325572"/>
    <lineage>
        <taxon>Bacteria</taxon>
        <taxon>Bacillati</taxon>
        <taxon>Bacillota</taxon>
        <taxon>Bacilli</taxon>
        <taxon>Bacillales</taxon>
        <taxon>Bacillaceae</taxon>
        <taxon>Psychrobacillus</taxon>
    </lineage>
</organism>
<dbReference type="InterPro" id="IPR010499">
    <property type="entry name" value="AraC_E-bd"/>
</dbReference>
<dbReference type="InterPro" id="IPR053182">
    <property type="entry name" value="YobU-like_regulator"/>
</dbReference>
<dbReference type="PANTHER" id="PTHR36444">
    <property type="entry name" value="TRANSCRIPTIONAL REGULATOR PROTEIN YOBU-RELATED"/>
    <property type="match status" value="1"/>
</dbReference>
<name>A0A544TRJ1_9BACI</name>
<keyword evidence="3" id="KW-1185">Reference proteome</keyword>
<dbReference type="EMBL" id="VDGI01000008">
    <property type="protein sequence ID" value="TQR20061.1"/>
    <property type="molecule type" value="Genomic_DNA"/>
</dbReference>
<dbReference type="OrthoDB" id="2449587at2"/>
<sequence>MTVLEPKIIKKKSFQVIGYTFEANLQEIEAGNLCKKALTRLQETSDKILNKVGDHIYLIQIYPMKEDFNAFKDKFTQIIAFEVSHSTDVPEGAIHHTIPENLYAAYTHKGPEADLHKTYEYLYGKWMNENGYKPIGYDMELWDDRYEPENSTNEIDLFIPIES</sequence>
<accession>A0A544TRJ1</accession>
<dbReference type="PANTHER" id="PTHR36444:SF2">
    <property type="entry name" value="TRANSCRIPTIONAL REGULATOR PROTEIN YOBU-RELATED"/>
    <property type="match status" value="1"/>
</dbReference>
<dbReference type="SUPFAM" id="SSF55136">
    <property type="entry name" value="Probable bacterial effector-binding domain"/>
    <property type="match status" value="1"/>
</dbReference>
<comment type="caution">
    <text evidence="2">The sequence shown here is derived from an EMBL/GenBank/DDBJ whole genome shotgun (WGS) entry which is preliminary data.</text>
</comment>
<dbReference type="Gene3D" id="3.20.80.10">
    <property type="entry name" value="Regulatory factor, effector binding domain"/>
    <property type="match status" value="1"/>
</dbReference>
<dbReference type="SMART" id="SM00871">
    <property type="entry name" value="AraC_E_bind"/>
    <property type="match status" value="1"/>
</dbReference>
<dbReference type="AlphaFoldDB" id="A0A544TRJ1"/>
<dbReference type="InterPro" id="IPR011256">
    <property type="entry name" value="Reg_factor_effector_dom_sf"/>
</dbReference>
<evidence type="ECO:0000313" key="2">
    <source>
        <dbReference type="EMBL" id="TQR20061.1"/>
    </source>
</evidence>
<evidence type="ECO:0000313" key="3">
    <source>
        <dbReference type="Proteomes" id="UP000316626"/>
    </source>
</evidence>
<dbReference type="InterPro" id="IPR029442">
    <property type="entry name" value="GyrI-like"/>
</dbReference>